<feature type="region of interest" description="Disordered" evidence="1">
    <location>
        <begin position="365"/>
        <end position="417"/>
    </location>
</feature>
<feature type="region of interest" description="Disordered" evidence="1">
    <location>
        <begin position="271"/>
        <end position="298"/>
    </location>
</feature>
<feature type="region of interest" description="Disordered" evidence="1">
    <location>
        <begin position="444"/>
        <end position="470"/>
    </location>
</feature>
<dbReference type="EMBL" id="JARAKH010000006">
    <property type="protein sequence ID" value="KAK8403265.1"/>
    <property type="molecule type" value="Genomic_DNA"/>
</dbReference>
<protein>
    <submittedName>
        <fullName evidence="3">Uncharacterized protein</fullName>
    </submittedName>
</protein>
<evidence type="ECO:0000313" key="4">
    <source>
        <dbReference type="Proteomes" id="UP001487740"/>
    </source>
</evidence>
<feature type="compositionally biased region" description="Acidic residues" evidence="1">
    <location>
        <begin position="214"/>
        <end position="224"/>
    </location>
</feature>
<feature type="compositionally biased region" description="Polar residues" evidence="1">
    <location>
        <begin position="319"/>
        <end position="329"/>
    </location>
</feature>
<feature type="compositionally biased region" description="Low complexity" evidence="1">
    <location>
        <begin position="133"/>
        <end position="144"/>
    </location>
</feature>
<feature type="region of interest" description="Disordered" evidence="1">
    <location>
        <begin position="548"/>
        <end position="573"/>
    </location>
</feature>
<organism evidence="3 4">
    <name type="scientific">Scylla paramamosain</name>
    <name type="common">Mud crab</name>
    <dbReference type="NCBI Taxonomy" id="85552"/>
    <lineage>
        <taxon>Eukaryota</taxon>
        <taxon>Metazoa</taxon>
        <taxon>Ecdysozoa</taxon>
        <taxon>Arthropoda</taxon>
        <taxon>Crustacea</taxon>
        <taxon>Multicrustacea</taxon>
        <taxon>Malacostraca</taxon>
        <taxon>Eumalacostraca</taxon>
        <taxon>Eucarida</taxon>
        <taxon>Decapoda</taxon>
        <taxon>Pleocyemata</taxon>
        <taxon>Brachyura</taxon>
        <taxon>Eubrachyura</taxon>
        <taxon>Portunoidea</taxon>
        <taxon>Portunidae</taxon>
        <taxon>Portuninae</taxon>
        <taxon>Scylla</taxon>
    </lineage>
</organism>
<feature type="chain" id="PRO_5043508580" evidence="2">
    <location>
        <begin position="18"/>
        <end position="1049"/>
    </location>
</feature>
<evidence type="ECO:0000313" key="3">
    <source>
        <dbReference type="EMBL" id="KAK8403265.1"/>
    </source>
</evidence>
<feature type="region of interest" description="Disordered" evidence="1">
    <location>
        <begin position="315"/>
        <end position="334"/>
    </location>
</feature>
<accession>A0AAW0UU54</accession>
<feature type="compositionally biased region" description="Basic and acidic residues" evidence="1">
    <location>
        <begin position="448"/>
        <end position="458"/>
    </location>
</feature>
<dbReference type="AlphaFoldDB" id="A0AAW0UU54"/>
<sequence length="1049" mass="120726">MRGEVILLVAGLAVVAALPVLKQAPPSPSDLLKIILSSNPEENDLALTRDDKPSIVPTKVEEQPQPQDLQVELQSEPQNPPQTQPQLQDSSQPQPQDQSQEEPQPQDPPQEEPQPQDLPQEEPQPHDPPQEEPQPQDLPQEQPQPQDPPQEESQPQDLPEPQPHVQGPEIDSSEGPHVSEGEVPDKDSEPSVVEIRPEPPFIQVYPQEENLSYESEELEQDEFNSDQQMETFPGETDEGYVVLEADEELLSLDTEGTFEYEQRMIPLPFNQEEEPFLPNPEEPQMEPVPYDSDEEEFSFEPKMDSFPFEHEELPMEDVSVQSQEDSFPNDSGEFLGPSLVDSFPFIEEPLKSEYEEVPHEMEGLFRSDDYDSGSPMMGEQPDYDDGLNMREDPPHWGRDMPSVHDDGPVEGLYHESQDDSPVDLFSWLVPDYFDESLDYDEPPFITSYHDDMSEKDSFDGEPEMQSESQELDQIPYWEEPNFAAQTFDGTVSSDDSYLEDKHEVVDNENMESITFEGTEEAADDVPFETEDGAGDVSFADFYIPINDDPAFTDIPQEYPESSNSEDGGEELVPLNEEDSLNDGLFHVEPEMKTYLGDEEQDQPDTEMFGDILFPEYPPFKDERSSLLWPAENSNEDQTEYLGEDIPVTILESQPTYIADVEPEMNYPSLLDILKREIVREDQVEPWSGAKSIMMDATSNLDAEDDKISPLRRDYVSDSLENDAMNIIVFKDTRKNFDDFPITPMVDDYVNTHEPQEPVIKYAENQPTKPFWVPHGTSDQLFPKTYFSISDKLLRRKTPAFFDHMDEDMSFSRPLPRRSLKTPIMRNPFTLLNEVLDDDLPPQYLPSPSMSRRLEFMGPDTFSSPRNYPDAFKTPRFSFRELLQQLNPSFYDDTYMAKYNNYSPLYSSRSYNSMQQYDDLPHRFSYTSPPVPYSAPFKSFQEHDYSGVHNYYANGPRVFSSHASNNAPLSLFREDTMSEMYPHQPVRQYDDYTDEFPFIPADSFSSPRPRFPFYQRPQYSAKSPYSYNNFYGNGPYHPTPIYPRYAPDFY</sequence>
<feature type="region of interest" description="Disordered" evidence="1">
    <location>
        <begin position="488"/>
        <end position="510"/>
    </location>
</feature>
<reference evidence="3 4" key="1">
    <citation type="submission" date="2023-03" db="EMBL/GenBank/DDBJ databases">
        <title>High-quality genome of Scylla paramamosain provides insights in environmental adaptation.</title>
        <authorList>
            <person name="Zhang L."/>
        </authorList>
    </citation>
    <scope>NUCLEOTIDE SEQUENCE [LARGE SCALE GENOMIC DNA]</scope>
    <source>
        <strain evidence="3">LZ_2023a</strain>
        <tissue evidence="3">Muscle</tissue>
    </source>
</reference>
<gene>
    <name evidence="3" type="ORF">O3P69_000413</name>
</gene>
<keyword evidence="4" id="KW-1185">Reference proteome</keyword>
<name>A0AAW0UU54_SCYPA</name>
<comment type="caution">
    <text evidence="3">The sequence shown here is derived from an EMBL/GenBank/DDBJ whole genome shotgun (WGS) entry which is preliminary data.</text>
</comment>
<feature type="compositionally biased region" description="Basic and acidic residues" evidence="1">
    <location>
        <begin position="177"/>
        <end position="189"/>
    </location>
</feature>
<feature type="region of interest" description="Disordered" evidence="1">
    <location>
        <begin position="39"/>
        <end position="236"/>
    </location>
</feature>
<evidence type="ECO:0000256" key="2">
    <source>
        <dbReference type="SAM" id="SignalP"/>
    </source>
</evidence>
<keyword evidence="2" id="KW-0732">Signal</keyword>
<dbReference type="Proteomes" id="UP001487740">
    <property type="component" value="Unassembled WGS sequence"/>
</dbReference>
<feature type="signal peptide" evidence="2">
    <location>
        <begin position="1"/>
        <end position="17"/>
    </location>
</feature>
<proteinExistence type="predicted"/>
<evidence type="ECO:0000256" key="1">
    <source>
        <dbReference type="SAM" id="MobiDB-lite"/>
    </source>
</evidence>
<feature type="compositionally biased region" description="Low complexity" evidence="1">
    <location>
        <begin position="84"/>
        <end position="103"/>
    </location>
</feature>
<feature type="compositionally biased region" description="Basic and acidic residues" evidence="1">
    <location>
        <begin position="387"/>
        <end position="417"/>
    </location>
</feature>